<dbReference type="OrthoDB" id="1923667at2759"/>
<proteinExistence type="predicted"/>
<dbReference type="Pfam" id="PF03190">
    <property type="entry name" value="Thioredox_DsbH"/>
    <property type="match status" value="1"/>
</dbReference>
<dbReference type="CDD" id="cd02955">
    <property type="entry name" value="SSP411"/>
    <property type="match status" value="1"/>
</dbReference>
<dbReference type="InterPro" id="IPR024705">
    <property type="entry name" value="Ssp411"/>
</dbReference>
<dbReference type="PIRSF" id="PIRSF006402">
    <property type="entry name" value="UCP006402_thioredoxin"/>
    <property type="match status" value="1"/>
</dbReference>
<accession>A0A9Q0LWV0</accession>
<dbReference type="PANTHER" id="PTHR42899:SF1">
    <property type="entry name" value="SPERMATOGENESIS-ASSOCIATED PROTEIN 20"/>
    <property type="match status" value="1"/>
</dbReference>
<organism evidence="2 3">
    <name type="scientific">Anaeramoeba ignava</name>
    <name type="common">Anaerobic marine amoeba</name>
    <dbReference type="NCBI Taxonomy" id="1746090"/>
    <lineage>
        <taxon>Eukaryota</taxon>
        <taxon>Metamonada</taxon>
        <taxon>Anaeramoebidae</taxon>
        <taxon>Anaeramoeba</taxon>
    </lineage>
</organism>
<dbReference type="AlphaFoldDB" id="A0A9Q0LWV0"/>
<keyword evidence="3" id="KW-1185">Reference proteome</keyword>
<dbReference type="Proteomes" id="UP001149090">
    <property type="component" value="Unassembled WGS sequence"/>
</dbReference>
<reference evidence="2" key="1">
    <citation type="submission" date="2022-10" db="EMBL/GenBank/DDBJ databases">
        <title>Novel sulphate-reducing endosymbionts in the free-living metamonad Anaeramoeba.</title>
        <authorList>
            <person name="Jerlstrom-Hultqvist J."/>
            <person name="Cepicka I."/>
            <person name="Gallot-Lavallee L."/>
            <person name="Salas-Leiva D."/>
            <person name="Curtis B.A."/>
            <person name="Zahonova K."/>
            <person name="Pipaliya S."/>
            <person name="Dacks J."/>
            <person name="Roger A.J."/>
        </authorList>
    </citation>
    <scope>NUCLEOTIDE SEQUENCE</scope>
    <source>
        <strain evidence="2">BMAN</strain>
    </source>
</reference>
<dbReference type="Gene3D" id="3.40.30.10">
    <property type="entry name" value="Glutaredoxin"/>
    <property type="match status" value="1"/>
</dbReference>
<sequence length="711" mass="82721">MISSYLIKKPHSFQNYFLKSFSNRLSKESSLYLQKHANDPVDWFPFGKEAIEKSKKLNLPIFISIGFNSCHFCHKMHNESFQNKAIASILNKHFINIKVDREERPDLDSIYIHFVSMFTGNAGWPLSVFTLPNLTPFFGASYFPPLQFQNLLSQISEKWKDLSTQKMLEKNSQQLQTELKRVFINNSDKQKSNDQTSKIQIDKKRAYQILNKTIEQFLSIFDEDNGGFSTPKFLLPSVLDFLIGSQIMNPLSHLDSKAIEMAITTLDKACERGIYDHVGDGFFRYSTDEFWILPHFEKMLCDQGLLVKTYLDAYKITQKIKFKEVARKTISFVFNYLYNKEKKMFYSSIDADSFPSEKGSNSTGKEKDMQELCEFFTIKENGNIPRDLNSNSNFVSKNIFYINKEKEHPINSGFHPEMISKSLKKLENFRIKNRKIPEINSNIICSWNCSMISALAQASSLLHSFDDSKNISEKESTNELAIYAQKTLESVIDNFVDLSTFEVSHFLGKKKGFLTDYAELVRALLDVYEYCNQDFKYVELANNIFAKYNELFWDSEQNNYWNFAKGEEVIMQTSNIFDGGEANPLTISIDNMIRLSYLLNNNDYLKKAKLFFEFSKRFQENPSIASSLLKPFRELYFSSPTQITILSNPKSEKAKKYHSYLTKETIPFSNFDESNKKVYYMVCQNETCYGFKEFDESTKMIDIFPTNKNNK</sequence>
<dbReference type="SUPFAM" id="SSF48208">
    <property type="entry name" value="Six-hairpin glycosidases"/>
    <property type="match status" value="1"/>
</dbReference>
<comment type="caution">
    <text evidence="2">The sequence shown here is derived from an EMBL/GenBank/DDBJ whole genome shotgun (WGS) entry which is preliminary data.</text>
</comment>
<feature type="domain" description="Spermatogenesis-associated protein 20-like TRX" evidence="1">
    <location>
        <begin position="23"/>
        <end position="179"/>
    </location>
</feature>
<protein>
    <submittedName>
        <fullName evidence="2">Spermatogenesis-associated protein</fullName>
    </submittedName>
</protein>
<evidence type="ECO:0000313" key="2">
    <source>
        <dbReference type="EMBL" id="KAJ5080317.1"/>
    </source>
</evidence>
<dbReference type="InterPro" id="IPR008928">
    <property type="entry name" value="6-hairpin_glycosidase_sf"/>
</dbReference>
<evidence type="ECO:0000259" key="1">
    <source>
        <dbReference type="Pfam" id="PF03190"/>
    </source>
</evidence>
<dbReference type="PANTHER" id="PTHR42899">
    <property type="entry name" value="SPERMATOGENESIS-ASSOCIATED PROTEIN 20"/>
    <property type="match status" value="1"/>
</dbReference>
<dbReference type="InterPro" id="IPR036249">
    <property type="entry name" value="Thioredoxin-like_sf"/>
</dbReference>
<gene>
    <name evidence="2" type="ORF">M0811_03802</name>
</gene>
<dbReference type="GO" id="GO:0005975">
    <property type="term" value="P:carbohydrate metabolic process"/>
    <property type="evidence" value="ECO:0007669"/>
    <property type="project" value="InterPro"/>
</dbReference>
<evidence type="ECO:0000313" key="3">
    <source>
        <dbReference type="Proteomes" id="UP001149090"/>
    </source>
</evidence>
<dbReference type="InterPro" id="IPR004879">
    <property type="entry name" value="Ssp411-like_TRX"/>
</dbReference>
<name>A0A9Q0LWV0_ANAIG</name>
<dbReference type="EMBL" id="JAPDFW010000011">
    <property type="protein sequence ID" value="KAJ5080317.1"/>
    <property type="molecule type" value="Genomic_DNA"/>
</dbReference>
<dbReference type="SUPFAM" id="SSF52833">
    <property type="entry name" value="Thioredoxin-like"/>
    <property type="match status" value="1"/>
</dbReference>